<dbReference type="Pfam" id="PF00990">
    <property type="entry name" value="GGDEF"/>
    <property type="match status" value="1"/>
</dbReference>
<dbReference type="InterPro" id="IPR000160">
    <property type="entry name" value="GGDEF_dom"/>
</dbReference>
<dbReference type="AlphaFoldDB" id="A0A562R0M4"/>
<dbReference type="CDD" id="cd12914">
    <property type="entry name" value="PDC1_DGC_like"/>
    <property type="match status" value="1"/>
</dbReference>
<dbReference type="SUPFAM" id="SSF55073">
    <property type="entry name" value="Nucleotide cyclase"/>
    <property type="match status" value="1"/>
</dbReference>
<dbReference type="Proteomes" id="UP000318431">
    <property type="component" value="Unassembled WGS sequence"/>
</dbReference>
<dbReference type="PANTHER" id="PTHR45138:SF9">
    <property type="entry name" value="DIGUANYLATE CYCLASE DGCM-RELATED"/>
    <property type="match status" value="1"/>
</dbReference>
<dbReference type="RefSeq" id="WP_145651509.1">
    <property type="nucleotide sequence ID" value="NZ_VLLB01000008.1"/>
</dbReference>
<evidence type="ECO:0000256" key="1">
    <source>
        <dbReference type="ARBA" id="ARBA00012528"/>
    </source>
</evidence>
<evidence type="ECO:0000256" key="2">
    <source>
        <dbReference type="ARBA" id="ARBA00034247"/>
    </source>
</evidence>
<reference evidence="5 6" key="1">
    <citation type="journal article" date="2015" name="Stand. Genomic Sci.">
        <title>Genomic Encyclopedia of Bacterial and Archaeal Type Strains, Phase III: the genomes of soil and plant-associated and newly described type strains.</title>
        <authorList>
            <person name="Whitman W.B."/>
            <person name="Woyke T."/>
            <person name="Klenk H.P."/>
            <person name="Zhou Y."/>
            <person name="Lilburn T.G."/>
            <person name="Beck B.J."/>
            <person name="De Vos P."/>
            <person name="Vandamme P."/>
            <person name="Eisen J.A."/>
            <person name="Garrity G."/>
            <person name="Hugenholtz P."/>
            <person name="Kyrpides N.C."/>
        </authorList>
    </citation>
    <scope>NUCLEOTIDE SEQUENCE [LARGE SCALE GENOMIC DNA]</scope>
    <source>
        <strain evidence="5 6">CGMCC 1.10822</strain>
    </source>
</reference>
<protein>
    <recommendedName>
        <fullName evidence="1">diguanylate cyclase</fullName>
        <ecNumber evidence="1">2.7.7.65</ecNumber>
    </recommendedName>
</protein>
<comment type="catalytic activity">
    <reaction evidence="2">
        <text>2 GTP = 3',3'-c-di-GMP + 2 diphosphate</text>
        <dbReference type="Rhea" id="RHEA:24898"/>
        <dbReference type="ChEBI" id="CHEBI:33019"/>
        <dbReference type="ChEBI" id="CHEBI:37565"/>
        <dbReference type="ChEBI" id="CHEBI:58805"/>
        <dbReference type="EC" id="2.7.7.65"/>
    </reaction>
</comment>
<dbReference type="GO" id="GO:0052621">
    <property type="term" value="F:diguanylate cyclase activity"/>
    <property type="evidence" value="ECO:0007669"/>
    <property type="project" value="UniProtKB-EC"/>
</dbReference>
<dbReference type="Gene3D" id="3.30.70.270">
    <property type="match status" value="1"/>
</dbReference>
<evidence type="ECO:0000259" key="4">
    <source>
        <dbReference type="PROSITE" id="PS50887"/>
    </source>
</evidence>
<keyword evidence="3" id="KW-1133">Transmembrane helix</keyword>
<dbReference type="InterPro" id="IPR050469">
    <property type="entry name" value="Diguanylate_Cyclase"/>
</dbReference>
<dbReference type="GO" id="GO:1902201">
    <property type="term" value="P:negative regulation of bacterial-type flagellum-dependent cell motility"/>
    <property type="evidence" value="ECO:0007669"/>
    <property type="project" value="TreeGrafter"/>
</dbReference>
<dbReference type="GO" id="GO:0005886">
    <property type="term" value="C:plasma membrane"/>
    <property type="evidence" value="ECO:0007669"/>
    <property type="project" value="TreeGrafter"/>
</dbReference>
<keyword evidence="3" id="KW-0812">Transmembrane</keyword>
<name>A0A562R0M4_9BURK</name>
<dbReference type="CDD" id="cd12915">
    <property type="entry name" value="PDC2_DGC_like"/>
    <property type="match status" value="1"/>
</dbReference>
<feature type="domain" description="GGDEF" evidence="4">
    <location>
        <begin position="378"/>
        <end position="515"/>
    </location>
</feature>
<feature type="transmembrane region" description="Helical" evidence="3">
    <location>
        <begin position="24"/>
        <end position="43"/>
    </location>
</feature>
<dbReference type="Pfam" id="PF22588">
    <property type="entry name" value="dCache_1_like"/>
    <property type="match status" value="1"/>
</dbReference>
<evidence type="ECO:0000256" key="3">
    <source>
        <dbReference type="SAM" id="Phobius"/>
    </source>
</evidence>
<evidence type="ECO:0000313" key="6">
    <source>
        <dbReference type="Proteomes" id="UP000318431"/>
    </source>
</evidence>
<dbReference type="GO" id="GO:0043709">
    <property type="term" value="P:cell adhesion involved in single-species biofilm formation"/>
    <property type="evidence" value="ECO:0007669"/>
    <property type="project" value="TreeGrafter"/>
</dbReference>
<dbReference type="EC" id="2.7.7.65" evidence="1"/>
<dbReference type="FunFam" id="3.30.70.270:FF:000001">
    <property type="entry name" value="Diguanylate cyclase domain protein"/>
    <property type="match status" value="1"/>
</dbReference>
<dbReference type="PANTHER" id="PTHR45138">
    <property type="entry name" value="REGULATORY COMPONENTS OF SENSORY TRANSDUCTION SYSTEM"/>
    <property type="match status" value="1"/>
</dbReference>
<keyword evidence="6" id="KW-1185">Reference proteome</keyword>
<proteinExistence type="predicted"/>
<dbReference type="OrthoDB" id="9813903at2"/>
<dbReference type="NCBIfam" id="TIGR00254">
    <property type="entry name" value="GGDEF"/>
    <property type="match status" value="1"/>
</dbReference>
<dbReference type="Gene3D" id="3.30.450.20">
    <property type="entry name" value="PAS domain"/>
    <property type="match status" value="2"/>
</dbReference>
<dbReference type="InterPro" id="IPR054327">
    <property type="entry name" value="His-kinase-like_sensor"/>
</dbReference>
<feature type="transmembrane region" description="Helical" evidence="3">
    <location>
        <begin position="295"/>
        <end position="314"/>
    </location>
</feature>
<comment type="caution">
    <text evidence="5">The sequence shown here is derived from an EMBL/GenBank/DDBJ whole genome shotgun (WGS) entry which is preliminary data.</text>
</comment>
<dbReference type="EMBL" id="VLLB01000008">
    <property type="protein sequence ID" value="TWI62628.1"/>
    <property type="molecule type" value="Genomic_DNA"/>
</dbReference>
<dbReference type="SMART" id="SM00267">
    <property type="entry name" value="GGDEF"/>
    <property type="match status" value="1"/>
</dbReference>
<gene>
    <name evidence="5" type="ORF">IP91_04150</name>
</gene>
<dbReference type="PROSITE" id="PS50887">
    <property type="entry name" value="GGDEF"/>
    <property type="match status" value="1"/>
</dbReference>
<dbReference type="InterPro" id="IPR029787">
    <property type="entry name" value="Nucleotide_cyclase"/>
</dbReference>
<evidence type="ECO:0000313" key="5">
    <source>
        <dbReference type="EMBL" id="TWI62628.1"/>
    </source>
</evidence>
<dbReference type="CDD" id="cd01949">
    <property type="entry name" value="GGDEF"/>
    <property type="match status" value="1"/>
</dbReference>
<accession>A0A562R0M4</accession>
<sequence length="515" mass="55369">MPTPSLPAIDQLLLQRTPLVRRTIGLVAGFAAMLLALHVWNLWTSRQAVLNDTAVSTANMARALASHAERSIKIGDAVLGEMVERAEHGGDGAALLRIHERLQAITSATPELQELFIYGADGSRLATSLPSTLPGTNADREFFRYHQSHTERTTHVGKPIRSRSTGVLTIPLSRRVNRPDGSFGGVVMASLKLEFFGAFYDSFDVGRSGTILLAIDDGTLLYRRPFHASMVGTSIANGPVVQLYRKAGPVGTAMLVSNIDGIERLYSYRHLDGMPLLVAIARSQAEILDGWRGTVVNTSAAVLIAVSMLAWIGVRMVRQLRAREALSVELQRARAALQAHNLSLQALADSDGLTGLANRRCFESTLAREHERARRNGLPCALLLVDVDHFKKFNDRYGHVAGDDCLRRVAGAIAAGTRRPTDLAARYGGEEFAVILPDTNADGARAVAETIRAAVAALGIPHADHPAGHVTVSLGAHAARPALDGSAALDWVRAADALLYEAKATGRNRTVARPA</sequence>
<keyword evidence="3" id="KW-0472">Membrane</keyword>
<organism evidence="5 6">
    <name type="scientific">Pseudoduganella lurida</name>
    <dbReference type="NCBI Taxonomy" id="1036180"/>
    <lineage>
        <taxon>Bacteria</taxon>
        <taxon>Pseudomonadati</taxon>
        <taxon>Pseudomonadota</taxon>
        <taxon>Betaproteobacteria</taxon>
        <taxon>Burkholderiales</taxon>
        <taxon>Oxalobacteraceae</taxon>
        <taxon>Telluria group</taxon>
        <taxon>Pseudoduganella</taxon>
    </lineage>
</organism>
<dbReference type="InterPro" id="IPR043128">
    <property type="entry name" value="Rev_trsase/Diguanyl_cyclase"/>
</dbReference>